<dbReference type="RefSeq" id="WP_114745721.1">
    <property type="nucleotide sequence ID" value="NZ_QQAY01000005.1"/>
</dbReference>
<dbReference type="PRINTS" id="PR00344">
    <property type="entry name" value="BCTRLSENSOR"/>
</dbReference>
<dbReference type="Pfam" id="PF00512">
    <property type="entry name" value="HisKA"/>
    <property type="match status" value="1"/>
</dbReference>
<accession>A0A370GK74</accession>
<dbReference type="SUPFAM" id="SSF47384">
    <property type="entry name" value="Homodimeric domain of signal transducing histidine kinase"/>
    <property type="match status" value="1"/>
</dbReference>
<dbReference type="Gene3D" id="1.10.287.130">
    <property type="match status" value="1"/>
</dbReference>
<comment type="subcellular location">
    <subcellularLocation>
        <location evidence="2">Cell membrane</location>
        <topology evidence="2">Multi-pass membrane protein</topology>
    </subcellularLocation>
</comment>
<evidence type="ECO:0000256" key="5">
    <source>
        <dbReference type="ARBA" id="ARBA00022553"/>
    </source>
</evidence>
<dbReference type="InterPro" id="IPR003661">
    <property type="entry name" value="HisK_dim/P_dom"/>
</dbReference>
<dbReference type="InterPro" id="IPR036890">
    <property type="entry name" value="HATPase_C_sf"/>
</dbReference>
<dbReference type="CDD" id="cd00082">
    <property type="entry name" value="HisKA"/>
    <property type="match status" value="1"/>
</dbReference>
<dbReference type="InterPro" id="IPR005467">
    <property type="entry name" value="His_kinase_dom"/>
</dbReference>
<organism evidence="16 17">
    <name type="scientific">Falsibacillus pallidus</name>
    <dbReference type="NCBI Taxonomy" id="493781"/>
    <lineage>
        <taxon>Bacteria</taxon>
        <taxon>Bacillati</taxon>
        <taxon>Bacillota</taxon>
        <taxon>Bacilli</taxon>
        <taxon>Bacillales</taxon>
        <taxon>Bacillaceae</taxon>
        <taxon>Falsibacillus</taxon>
    </lineage>
</organism>
<dbReference type="GO" id="GO:0071555">
    <property type="term" value="P:cell wall organization"/>
    <property type="evidence" value="ECO:0007669"/>
    <property type="project" value="InterPro"/>
</dbReference>
<dbReference type="Gene3D" id="3.30.565.10">
    <property type="entry name" value="Histidine kinase-like ATPase, C-terminal domain"/>
    <property type="match status" value="1"/>
</dbReference>
<feature type="transmembrane region" description="Helical" evidence="14">
    <location>
        <begin position="164"/>
        <end position="183"/>
    </location>
</feature>
<keyword evidence="12" id="KW-0902">Two-component regulatory system</keyword>
<dbReference type="SMART" id="SM00387">
    <property type="entry name" value="HATPase_c"/>
    <property type="match status" value="1"/>
</dbReference>
<evidence type="ECO:0000256" key="10">
    <source>
        <dbReference type="ARBA" id="ARBA00022840"/>
    </source>
</evidence>
<comment type="caution">
    <text evidence="16">The sequence shown here is derived from an EMBL/GenBank/DDBJ whole genome shotgun (WGS) entry which is preliminary data.</text>
</comment>
<dbReference type="InterPro" id="IPR036097">
    <property type="entry name" value="HisK_dim/P_sf"/>
</dbReference>
<dbReference type="PANTHER" id="PTHR43065:SF46">
    <property type="entry name" value="C4-DICARBOXYLATE TRANSPORT SENSOR PROTEIN DCTB"/>
    <property type="match status" value="1"/>
</dbReference>
<keyword evidence="9 16" id="KW-0418">Kinase</keyword>
<keyword evidence="10" id="KW-0067">ATP-binding</keyword>
<keyword evidence="5" id="KW-0597">Phosphoprotein</keyword>
<dbReference type="AlphaFoldDB" id="A0A370GK74"/>
<comment type="catalytic activity">
    <reaction evidence="1">
        <text>ATP + protein L-histidine = ADP + protein N-phospho-L-histidine.</text>
        <dbReference type="EC" id="2.7.13.3"/>
    </reaction>
</comment>
<dbReference type="SUPFAM" id="SSF55874">
    <property type="entry name" value="ATPase domain of HSP90 chaperone/DNA topoisomerase II/histidine kinase"/>
    <property type="match status" value="1"/>
</dbReference>
<name>A0A370GK74_9BACI</name>
<dbReference type="Proteomes" id="UP000255326">
    <property type="component" value="Unassembled WGS sequence"/>
</dbReference>
<keyword evidence="13 14" id="KW-0472">Membrane</keyword>
<dbReference type="GO" id="GO:0005524">
    <property type="term" value="F:ATP binding"/>
    <property type="evidence" value="ECO:0007669"/>
    <property type="project" value="UniProtKB-KW"/>
</dbReference>
<evidence type="ECO:0000256" key="14">
    <source>
        <dbReference type="SAM" id="Phobius"/>
    </source>
</evidence>
<evidence type="ECO:0000256" key="4">
    <source>
        <dbReference type="ARBA" id="ARBA00022475"/>
    </source>
</evidence>
<dbReference type="PANTHER" id="PTHR43065">
    <property type="entry name" value="SENSOR HISTIDINE KINASE"/>
    <property type="match status" value="1"/>
</dbReference>
<dbReference type="OrthoDB" id="9815750at2"/>
<sequence>MPVFFTQLLPNLFYILATLFVFQLSGDRNQFYVDEKKLKRRYFLFAFISIVLCISFPARFEHGIIYDLRFIPLLIGSFYGGPAISALLIAFTVLYRAVFGGQGIYMTLIICAIIFVLTILFFKKYNTLSIRHKIIAAVLVSIFHSVVGFLLFPLFFNNYHYQEHIYASASMEVVGMGVVVYLIEAIRSARYMRAKVLRSEKLEVVSHLAASISHEIRNPMTTTKGFLQLLQGSKQEGKNLEYIKLALDELNRAEGIVRDYLTFAKPTHERMETMDLKEQTEKVISILRPLANMNSVRLDQRLKSVPITGDQSLFQQCILNLLKNSIEAMPNGGKLTITIGSSDQLAIIDIQDTGFGMTDEQMRRLGEPYFTTKDQKGTGLGMMVVFSVIEAMKGKIHVESEQGKGTRFVITIPLDT</sequence>
<evidence type="ECO:0000313" key="17">
    <source>
        <dbReference type="Proteomes" id="UP000255326"/>
    </source>
</evidence>
<keyword evidence="6" id="KW-0808">Transferase</keyword>
<evidence type="ECO:0000256" key="12">
    <source>
        <dbReference type="ARBA" id="ARBA00023012"/>
    </source>
</evidence>
<dbReference type="SMART" id="SM00388">
    <property type="entry name" value="HisKA"/>
    <property type="match status" value="1"/>
</dbReference>
<feature type="transmembrane region" description="Helical" evidence="14">
    <location>
        <begin position="104"/>
        <end position="122"/>
    </location>
</feature>
<proteinExistence type="predicted"/>
<dbReference type="EC" id="2.7.13.3" evidence="3"/>
<evidence type="ECO:0000256" key="6">
    <source>
        <dbReference type="ARBA" id="ARBA00022679"/>
    </source>
</evidence>
<dbReference type="Pfam" id="PF02518">
    <property type="entry name" value="HATPase_c"/>
    <property type="match status" value="1"/>
</dbReference>
<dbReference type="InterPro" id="IPR011620">
    <property type="entry name" value="Sig_transdc_His_kinase_LytS_TM"/>
</dbReference>
<dbReference type="GO" id="GO:0005886">
    <property type="term" value="C:plasma membrane"/>
    <property type="evidence" value="ECO:0007669"/>
    <property type="project" value="UniProtKB-SubCell"/>
</dbReference>
<feature type="domain" description="Histidine kinase" evidence="15">
    <location>
        <begin position="211"/>
        <end position="416"/>
    </location>
</feature>
<reference evidence="16 17" key="1">
    <citation type="submission" date="2018-07" db="EMBL/GenBank/DDBJ databases">
        <title>Genomic Encyclopedia of Type Strains, Phase IV (KMG-IV): sequencing the most valuable type-strain genomes for metagenomic binning, comparative biology and taxonomic classification.</title>
        <authorList>
            <person name="Goeker M."/>
        </authorList>
    </citation>
    <scope>NUCLEOTIDE SEQUENCE [LARGE SCALE GENOMIC DNA]</scope>
    <source>
        <strain evidence="16 17">DSM 25281</strain>
    </source>
</reference>
<evidence type="ECO:0000256" key="11">
    <source>
        <dbReference type="ARBA" id="ARBA00022989"/>
    </source>
</evidence>
<feature type="transmembrane region" description="Helical" evidence="14">
    <location>
        <begin position="42"/>
        <end position="58"/>
    </location>
</feature>
<dbReference type="InterPro" id="IPR004358">
    <property type="entry name" value="Sig_transdc_His_kin-like_C"/>
</dbReference>
<keyword evidence="4" id="KW-1003">Cell membrane</keyword>
<evidence type="ECO:0000256" key="3">
    <source>
        <dbReference type="ARBA" id="ARBA00012438"/>
    </source>
</evidence>
<dbReference type="InterPro" id="IPR003594">
    <property type="entry name" value="HATPase_dom"/>
</dbReference>
<feature type="transmembrane region" description="Helical" evidence="14">
    <location>
        <begin position="134"/>
        <end position="152"/>
    </location>
</feature>
<evidence type="ECO:0000256" key="13">
    <source>
        <dbReference type="ARBA" id="ARBA00023136"/>
    </source>
</evidence>
<evidence type="ECO:0000259" key="15">
    <source>
        <dbReference type="PROSITE" id="PS50109"/>
    </source>
</evidence>
<evidence type="ECO:0000256" key="9">
    <source>
        <dbReference type="ARBA" id="ARBA00022777"/>
    </source>
</evidence>
<evidence type="ECO:0000256" key="8">
    <source>
        <dbReference type="ARBA" id="ARBA00022741"/>
    </source>
</evidence>
<keyword evidence="11 14" id="KW-1133">Transmembrane helix</keyword>
<evidence type="ECO:0000256" key="7">
    <source>
        <dbReference type="ARBA" id="ARBA00022692"/>
    </source>
</evidence>
<protein>
    <recommendedName>
        <fullName evidence="3">histidine kinase</fullName>
        <ecNumber evidence="3">2.7.13.3</ecNumber>
    </recommendedName>
</protein>
<evidence type="ECO:0000256" key="2">
    <source>
        <dbReference type="ARBA" id="ARBA00004651"/>
    </source>
</evidence>
<dbReference type="Pfam" id="PF07694">
    <property type="entry name" value="5TM-5TMR_LYT"/>
    <property type="match status" value="1"/>
</dbReference>
<evidence type="ECO:0000313" key="16">
    <source>
        <dbReference type="EMBL" id="RDI42343.1"/>
    </source>
</evidence>
<dbReference type="GO" id="GO:0000155">
    <property type="term" value="F:phosphorelay sensor kinase activity"/>
    <property type="evidence" value="ECO:0007669"/>
    <property type="project" value="InterPro"/>
</dbReference>
<keyword evidence="7 14" id="KW-0812">Transmembrane</keyword>
<dbReference type="EMBL" id="QQAY01000005">
    <property type="protein sequence ID" value="RDI42343.1"/>
    <property type="molecule type" value="Genomic_DNA"/>
</dbReference>
<feature type="transmembrane region" description="Helical" evidence="14">
    <location>
        <begin position="70"/>
        <end position="98"/>
    </location>
</feature>
<dbReference type="PROSITE" id="PS50109">
    <property type="entry name" value="HIS_KIN"/>
    <property type="match status" value="1"/>
</dbReference>
<gene>
    <name evidence="16" type="ORF">DFR59_105184</name>
</gene>
<evidence type="ECO:0000256" key="1">
    <source>
        <dbReference type="ARBA" id="ARBA00000085"/>
    </source>
</evidence>
<keyword evidence="8" id="KW-0547">Nucleotide-binding</keyword>
<keyword evidence="17" id="KW-1185">Reference proteome</keyword>